<dbReference type="EMBL" id="CP091511">
    <property type="protein sequence ID" value="UOO88980.1"/>
    <property type="molecule type" value="Genomic_DNA"/>
</dbReference>
<name>A0ABY4E2G2_9NEIS</name>
<feature type="chain" id="PRO_5046564673" evidence="1">
    <location>
        <begin position="18"/>
        <end position="120"/>
    </location>
</feature>
<evidence type="ECO:0000313" key="2">
    <source>
        <dbReference type="EMBL" id="UOO88980.1"/>
    </source>
</evidence>
<sequence>MKHSLWLLSLLPSLVLASPLGAISDITIQAPDTKVAPECAYFKPSRADVQAFFKRAVLITSRQEHDYFLHGPCTADGTFKTRYGQWEWRMRNMGTAYVVDTLGNAYIFADPKQESSLADD</sequence>
<accession>A0ABY4E2G2</accession>
<reference evidence="2 3" key="1">
    <citation type="journal article" date="2022" name="Res Sq">
        <title>Evolution of multicellular longitudinally dividing oral cavity symbionts (Neisseriaceae).</title>
        <authorList>
            <person name="Nyongesa S."/>
            <person name="Weber P."/>
            <person name="Bernet E."/>
            <person name="Pullido F."/>
            <person name="Nieckarz M."/>
            <person name="Delaby M."/>
            <person name="Nieves C."/>
            <person name="Viehboeck T."/>
            <person name="Krause N."/>
            <person name="Rivera-Millot A."/>
            <person name="Nakamura A."/>
            <person name="Vischer N."/>
            <person name="VanNieuwenhze M."/>
            <person name="Brun Y."/>
            <person name="Cava F."/>
            <person name="Bulgheresi S."/>
            <person name="Veyrier F."/>
        </authorList>
    </citation>
    <scope>NUCLEOTIDE SEQUENCE [LARGE SCALE GENOMIC DNA]</scope>
    <source>
        <strain evidence="2 3">SN4</strain>
    </source>
</reference>
<organism evidence="2 3">
    <name type="scientific">Vitreoscilla massiliensis</name>
    <dbReference type="NCBI Taxonomy" id="1689272"/>
    <lineage>
        <taxon>Bacteria</taxon>
        <taxon>Pseudomonadati</taxon>
        <taxon>Pseudomonadota</taxon>
        <taxon>Betaproteobacteria</taxon>
        <taxon>Neisseriales</taxon>
        <taxon>Neisseriaceae</taxon>
        <taxon>Vitreoscilla</taxon>
    </lineage>
</organism>
<keyword evidence="3" id="KW-1185">Reference proteome</keyword>
<evidence type="ECO:0000313" key="3">
    <source>
        <dbReference type="Proteomes" id="UP000832011"/>
    </source>
</evidence>
<gene>
    <name evidence="2" type="ORF">LVJ82_16260</name>
</gene>
<proteinExistence type="predicted"/>
<feature type="signal peptide" evidence="1">
    <location>
        <begin position="1"/>
        <end position="17"/>
    </location>
</feature>
<dbReference type="Proteomes" id="UP000832011">
    <property type="component" value="Chromosome"/>
</dbReference>
<evidence type="ECO:0000256" key="1">
    <source>
        <dbReference type="SAM" id="SignalP"/>
    </source>
</evidence>
<protein>
    <submittedName>
        <fullName evidence="2">Uncharacterized protein</fullName>
    </submittedName>
</protein>
<dbReference type="RefSeq" id="WP_058357345.1">
    <property type="nucleotide sequence ID" value="NZ_CABKVG010000010.1"/>
</dbReference>
<keyword evidence="1" id="KW-0732">Signal</keyword>